<dbReference type="Proteomes" id="UP001066276">
    <property type="component" value="Chromosome 2_1"/>
</dbReference>
<proteinExistence type="predicted"/>
<accession>A0AAV7VKG6</accession>
<comment type="caution">
    <text evidence="2">The sequence shown here is derived from an EMBL/GenBank/DDBJ whole genome shotgun (WGS) entry which is preliminary data.</text>
</comment>
<sequence>MKISHGPQTPSWGFYPKTKSRCRHAPREYCQRAPDAITGPPQTRRGREVPLRSPEWQGGPWNPSQGPLATHRSGQTPKIRPATEATSAGNRQEQLVVGSPRRSPNTSYLTGSRMGPDTLHR</sequence>
<evidence type="ECO:0000313" key="2">
    <source>
        <dbReference type="EMBL" id="KAJ1201100.1"/>
    </source>
</evidence>
<protein>
    <submittedName>
        <fullName evidence="2">Uncharacterized protein</fullName>
    </submittedName>
</protein>
<reference evidence="2" key="1">
    <citation type="journal article" date="2022" name="bioRxiv">
        <title>Sequencing and chromosome-scale assembly of the giantPleurodeles waltlgenome.</title>
        <authorList>
            <person name="Brown T."/>
            <person name="Elewa A."/>
            <person name="Iarovenko S."/>
            <person name="Subramanian E."/>
            <person name="Araus A.J."/>
            <person name="Petzold A."/>
            <person name="Susuki M."/>
            <person name="Suzuki K.-i.T."/>
            <person name="Hayashi T."/>
            <person name="Toyoda A."/>
            <person name="Oliveira C."/>
            <person name="Osipova E."/>
            <person name="Leigh N.D."/>
            <person name="Simon A."/>
            <person name="Yun M.H."/>
        </authorList>
    </citation>
    <scope>NUCLEOTIDE SEQUENCE</scope>
    <source>
        <strain evidence="2">20211129_DDA</strain>
        <tissue evidence="2">Liver</tissue>
    </source>
</reference>
<feature type="region of interest" description="Disordered" evidence="1">
    <location>
        <begin position="30"/>
        <end position="121"/>
    </location>
</feature>
<feature type="compositionally biased region" description="Polar residues" evidence="1">
    <location>
        <begin position="62"/>
        <end position="76"/>
    </location>
</feature>
<name>A0AAV7VKG6_PLEWA</name>
<feature type="compositionally biased region" description="Polar residues" evidence="1">
    <location>
        <begin position="84"/>
        <end position="93"/>
    </location>
</feature>
<organism evidence="2 3">
    <name type="scientific">Pleurodeles waltl</name>
    <name type="common">Iberian ribbed newt</name>
    <dbReference type="NCBI Taxonomy" id="8319"/>
    <lineage>
        <taxon>Eukaryota</taxon>
        <taxon>Metazoa</taxon>
        <taxon>Chordata</taxon>
        <taxon>Craniata</taxon>
        <taxon>Vertebrata</taxon>
        <taxon>Euteleostomi</taxon>
        <taxon>Amphibia</taxon>
        <taxon>Batrachia</taxon>
        <taxon>Caudata</taxon>
        <taxon>Salamandroidea</taxon>
        <taxon>Salamandridae</taxon>
        <taxon>Pleurodelinae</taxon>
        <taxon>Pleurodeles</taxon>
    </lineage>
</organism>
<gene>
    <name evidence="2" type="ORF">NDU88_004915</name>
</gene>
<keyword evidence="3" id="KW-1185">Reference proteome</keyword>
<dbReference type="AlphaFoldDB" id="A0AAV7VKG6"/>
<evidence type="ECO:0000256" key="1">
    <source>
        <dbReference type="SAM" id="MobiDB-lite"/>
    </source>
</evidence>
<dbReference type="EMBL" id="JANPWB010000003">
    <property type="protein sequence ID" value="KAJ1201100.1"/>
    <property type="molecule type" value="Genomic_DNA"/>
</dbReference>
<evidence type="ECO:0000313" key="3">
    <source>
        <dbReference type="Proteomes" id="UP001066276"/>
    </source>
</evidence>